<proteinExistence type="predicted"/>
<evidence type="ECO:0000313" key="1">
    <source>
        <dbReference type="EMBL" id="JAT24730.1"/>
    </source>
</evidence>
<reference evidence="1" key="1">
    <citation type="submission" date="2015-11" db="EMBL/GenBank/DDBJ databases">
        <title>De novo transcriptome assembly of four potential Pierce s Disease insect vectors from Arizona vineyards.</title>
        <authorList>
            <person name="Tassone E.E."/>
        </authorList>
    </citation>
    <scope>NUCLEOTIDE SEQUENCE</scope>
</reference>
<name>A0A1B6LLW5_9HEMI</name>
<evidence type="ECO:0008006" key="2">
    <source>
        <dbReference type="Google" id="ProtNLM"/>
    </source>
</evidence>
<protein>
    <recommendedName>
        <fullName evidence="2">Reverse transcriptase domain-containing protein</fullName>
    </recommendedName>
</protein>
<dbReference type="PANTHER" id="PTHR33332">
    <property type="entry name" value="REVERSE TRANSCRIPTASE DOMAIN-CONTAINING PROTEIN"/>
    <property type="match status" value="1"/>
</dbReference>
<dbReference type="EMBL" id="GEBQ01015247">
    <property type="protein sequence ID" value="JAT24730.1"/>
    <property type="molecule type" value="Transcribed_RNA"/>
</dbReference>
<gene>
    <name evidence="1" type="ORF">g.48952</name>
</gene>
<organism evidence="1">
    <name type="scientific">Graphocephala atropunctata</name>
    <dbReference type="NCBI Taxonomy" id="36148"/>
    <lineage>
        <taxon>Eukaryota</taxon>
        <taxon>Metazoa</taxon>
        <taxon>Ecdysozoa</taxon>
        <taxon>Arthropoda</taxon>
        <taxon>Hexapoda</taxon>
        <taxon>Insecta</taxon>
        <taxon>Pterygota</taxon>
        <taxon>Neoptera</taxon>
        <taxon>Paraneoptera</taxon>
        <taxon>Hemiptera</taxon>
        <taxon>Auchenorrhyncha</taxon>
        <taxon>Membracoidea</taxon>
        <taxon>Cicadellidae</taxon>
        <taxon>Cicadellinae</taxon>
        <taxon>Cicadellini</taxon>
        <taxon>Graphocephala</taxon>
    </lineage>
</organism>
<sequence length="268" mass="30818">MYADDTTLLLQHKTALGLHSAITNSTEKALHYCLQNDLAINPSKTTQLNFSRRHEQIPEVPNILVENYSKLLGMTIDANLTWTEHVNTLSKKLRSGIFVVRRIKWIAGQEAAKAAYYALVESHIRYGLAVWGGTSQQNLERILILQKKAIRTLANLTPTESCRDAFKSLRILTVIALYIHSVVVYIDQAELTRGENIHSYNTRRAADYLLPAHHTTQYSRKPSYIGRKVFNSLPQNLKTIKGQQLKQQLQDWLMERPFYSMEEYFDAR</sequence>
<accession>A0A1B6LLW5</accession>
<dbReference type="AlphaFoldDB" id="A0A1B6LLW5"/>